<dbReference type="CDD" id="cd00156">
    <property type="entry name" value="REC"/>
    <property type="match status" value="1"/>
</dbReference>
<evidence type="ECO:0000259" key="3">
    <source>
        <dbReference type="PROSITE" id="PS50110"/>
    </source>
</evidence>
<dbReference type="STRING" id="1334629.MFUL124B02_04195"/>
<name>A0A511SV68_MYXFU</name>
<accession>A0A511SV68</accession>
<evidence type="ECO:0000256" key="1">
    <source>
        <dbReference type="ARBA" id="ARBA00022553"/>
    </source>
</evidence>
<dbReference type="PROSITE" id="PS50110">
    <property type="entry name" value="RESPONSE_REGULATORY"/>
    <property type="match status" value="1"/>
</dbReference>
<evidence type="ECO:0000256" key="2">
    <source>
        <dbReference type="PROSITE-ProRule" id="PRU00169"/>
    </source>
</evidence>
<gene>
    <name evidence="4" type="ORF">MFU01_08360</name>
</gene>
<dbReference type="Pfam" id="PF00072">
    <property type="entry name" value="Response_reg"/>
    <property type="match status" value="1"/>
</dbReference>
<evidence type="ECO:0000313" key="4">
    <source>
        <dbReference type="EMBL" id="GEN05799.1"/>
    </source>
</evidence>
<dbReference type="Proteomes" id="UP000321514">
    <property type="component" value="Unassembled WGS sequence"/>
</dbReference>
<sequence length="128" mass="14109">MPGERAMQTVLVIDDDLFVLSLVTDILQSAGFQVRTVQSPESAFQEELGTISAILCDYNMPSMNGADVLIAMRELKECNAPFIFLTGHEQLDDLIPVAIRYGAELLPKPIHPVELIRLLMKQLANVAA</sequence>
<reference evidence="4 5" key="1">
    <citation type="submission" date="2019-07" db="EMBL/GenBank/DDBJ databases">
        <title>Whole genome shotgun sequence of Myxococcus fulvus NBRC 100333.</title>
        <authorList>
            <person name="Hosoyama A."/>
            <person name="Uohara A."/>
            <person name="Ohji S."/>
            <person name="Ichikawa N."/>
        </authorList>
    </citation>
    <scope>NUCLEOTIDE SEQUENCE [LARGE SCALE GENOMIC DNA]</scope>
    <source>
        <strain evidence="4 5">NBRC 100333</strain>
    </source>
</reference>
<dbReference type="Gene3D" id="3.40.50.2300">
    <property type="match status" value="1"/>
</dbReference>
<dbReference type="EMBL" id="BJXR01000012">
    <property type="protein sequence ID" value="GEN05799.1"/>
    <property type="molecule type" value="Genomic_DNA"/>
</dbReference>
<dbReference type="PANTHER" id="PTHR44591">
    <property type="entry name" value="STRESS RESPONSE REGULATOR PROTEIN 1"/>
    <property type="match status" value="1"/>
</dbReference>
<feature type="modified residue" description="4-aspartylphosphate" evidence="2">
    <location>
        <position position="57"/>
    </location>
</feature>
<keyword evidence="1 2" id="KW-0597">Phosphoprotein</keyword>
<dbReference type="InterPro" id="IPR011006">
    <property type="entry name" value="CheY-like_superfamily"/>
</dbReference>
<comment type="caution">
    <text evidence="4">The sequence shown here is derived from an EMBL/GenBank/DDBJ whole genome shotgun (WGS) entry which is preliminary data.</text>
</comment>
<proteinExistence type="predicted"/>
<feature type="domain" description="Response regulatory" evidence="3">
    <location>
        <begin position="9"/>
        <end position="123"/>
    </location>
</feature>
<dbReference type="GO" id="GO:0000160">
    <property type="term" value="P:phosphorelay signal transduction system"/>
    <property type="evidence" value="ECO:0007669"/>
    <property type="project" value="InterPro"/>
</dbReference>
<organism evidence="4 5">
    <name type="scientific">Myxococcus fulvus</name>
    <dbReference type="NCBI Taxonomy" id="33"/>
    <lineage>
        <taxon>Bacteria</taxon>
        <taxon>Pseudomonadati</taxon>
        <taxon>Myxococcota</taxon>
        <taxon>Myxococcia</taxon>
        <taxon>Myxococcales</taxon>
        <taxon>Cystobacterineae</taxon>
        <taxon>Myxococcaceae</taxon>
        <taxon>Myxococcus</taxon>
    </lineage>
</organism>
<dbReference type="SMART" id="SM00448">
    <property type="entry name" value="REC"/>
    <property type="match status" value="1"/>
</dbReference>
<dbReference type="InterPro" id="IPR050595">
    <property type="entry name" value="Bact_response_regulator"/>
</dbReference>
<dbReference type="SUPFAM" id="SSF52172">
    <property type="entry name" value="CheY-like"/>
    <property type="match status" value="1"/>
</dbReference>
<protein>
    <recommendedName>
        <fullName evidence="3">Response regulatory domain-containing protein</fullName>
    </recommendedName>
</protein>
<dbReference type="InterPro" id="IPR001789">
    <property type="entry name" value="Sig_transdc_resp-reg_receiver"/>
</dbReference>
<dbReference type="AlphaFoldDB" id="A0A511SV68"/>
<evidence type="ECO:0000313" key="5">
    <source>
        <dbReference type="Proteomes" id="UP000321514"/>
    </source>
</evidence>
<dbReference type="PANTHER" id="PTHR44591:SF3">
    <property type="entry name" value="RESPONSE REGULATORY DOMAIN-CONTAINING PROTEIN"/>
    <property type="match status" value="1"/>
</dbReference>